<sequence length="614" mass="69783">MDQSNFDLAFPEVALNSPIVVLFDDTWTERRNEIRQLLGRSTDTVTELALWNWGPMHGKGIMRFLNESVIMPLANVVSVNFSAQCLSTLDYLTHFGSHRLPGLRRLRLSLYHLPGLLLKADIDTDVGCFPSLNEAHISFVGYWCLSSLRAVLKPLRSATQLTLLGTNLSILESSCCTAETHFSFENLRKLRTSISFFYYEKMQEIKFPNLELVVLSYPEVRGYLKVTWRFNAYFPGAKIHFGIVNGFGVSDPNDCGAYNLQNSAAVTLAFEDPLEISCPPGVRFMGCSEMCLIDDRILPLSLKDVYVRFSLKPIVTRLGVYLEKSDIEEIILKSDVGISHLICKVALREKPLMKTAVQDCATLVRLKFLPLLTIQKNTLTSLNISTHLLIGCLKDQQTLRQIVNLRGQLSKVSALVVNTGFTLCDTLSNAVRVRAADLRPFLEMFPSLSFLDIENNYWLTVVNVDDFCGVCPSLKTLIYHSDLLGCGGRMIKTNPPWRLDTLHWHLENKFTFTRLFTLPDCVQASYILLVVPVNQHTLMREDVEDIFSRMPCLCWLVLVSQLERRTWICSRFPNDKRVEISSANTVSFDKLLSMYPPVFSKFWVYLLARDPIVD</sequence>
<evidence type="ECO:0000313" key="1">
    <source>
        <dbReference type="EMBL" id="VDL85649.1"/>
    </source>
</evidence>
<accession>A0A183S8B6</accession>
<proteinExistence type="predicted"/>
<dbReference type="Proteomes" id="UP000275846">
    <property type="component" value="Unassembled WGS sequence"/>
</dbReference>
<dbReference type="OrthoDB" id="10347618at2759"/>
<gene>
    <name evidence="1" type="ORF">SSLN_LOCUS464</name>
</gene>
<reference evidence="3" key="1">
    <citation type="submission" date="2016-06" db="UniProtKB">
        <authorList>
            <consortium name="WormBaseParasite"/>
        </authorList>
    </citation>
    <scope>IDENTIFICATION</scope>
</reference>
<protein>
    <submittedName>
        <fullName evidence="3">Protein kinase domain-containing protein</fullName>
    </submittedName>
</protein>
<dbReference type="EMBL" id="UYSU01000335">
    <property type="protein sequence ID" value="VDL85649.1"/>
    <property type="molecule type" value="Genomic_DNA"/>
</dbReference>
<reference evidence="1 2" key="2">
    <citation type="submission" date="2018-11" db="EMBL/GenBank/DDBJ databases">
        <authorList>
            <consortium name="Pathogen Informatics"/>
        </authorList>
    </citation>
    <scope>NUCLEOTIDE SEQUENCE [LARGE SCALE GENOMIC DNA]</scope>
    <source>
        <strain evidence="1 2">NST_G2</strain>
    </source>
</reference>
<name>A0A183S8B6_SCHSO</name>
<evidence type="ECO:0000313" key="3">
    <source>
        <dbReference type="WBParaSite" id="SSLN_0000048701-mRNA-1"/>
    </source>
</evidence>
<organism evidence="3">
    <name type="scientific">Schistocephalus solidus</name>
    <name type="common">Tapeworm</name>
    <dbReference type="NCBI Taxonomy" id="70667"/>
    <lineage>
        <taxon>Eukaryota</taxon>
        <taxon>Metazoa</taxon>
        <taxon>Spiralia</taxon>
        <taxon>Lophotrochozoa</taxon>
        <taxon>Platyhelminthes</taxon>
        <taxon>Cestoda</taxon>
        <taxon>Eucestoda</taxon>
        <taxon>Diphyllobothriidea</taxon>
        <taxon>Diphyllobothriidae</taxon>
        <taxon>Schistocephalus</taxon>
    </lineage>
</organism>
<dbReference type="AlphaFoldDB" id="A0A183S8B6"/>
<evidence type="ECO:0000313" key="2">
    <source>
        <dbReference type="Proteomes" id="UP000275846"/>
    </source>
</evidence>
<dbReference type="WBParaSite" id="SSLN_0000048701-mRNA-1">
    <property type="protein sequence ID" value="SSLN_0000048701-mRNA-1"/>
    <property type="gene ID" value="SSLN_0000048701"/>
</dbReference>
<keyword evidence="2" id="KW-1185">Reference proteome</keyword>